<organism evidence="2 3">
    <name type="scientific">Sphingobium nicotianae</name>
    <dbReference type="NCBI Taxonomy" id="2782607"/>
    <lineage>
        <taxon>Bacteria</taxon>
        <taxon>Pseudomonadati</taxon>
        <taxon>Pseudomonadota</taxon>
        <taxon>Alphaproteobacteria</taxon>
        <taxon>Sphingomonadales</taxon>
        <taxon>Sphingomonadaceae</taxon>
        <taxon>Sphingobium</taxon>
    </lineage>
</organism>
<keyword evidence="1" id="KW-1133">Transmembrane helix</keyword>
<keyword evidence="3" id="KW-1185">Reference proteome</keyword>
<gene>
    <name evidence="2" type="ORF">KK488_13825</name>
</gene>
<evidence type="ECO:0000313" key="2">
    <source>
        <dbReference type="EMBL" id="MBT2188029.1"/>
    </source>
</evidence>
<name>A0A9X1DDT5_9SPHN</name>
<comment type="caution">
    <text evidence="2">The sequence shown here is derived from an EMBL/GenBank/DDBJ whole genome shotgun (WGS) entry which is preliminary data.</text>
</comment>
<accession>A0A9X1DDT5</accession>
<dbReference type="Pfam" id="PF07301">
    <property type="entry name" value="DUF1453"/>
    <property type="match status" value="1"/>
</dbReference>
<evidence type="ECO:0000313" key="3">
    <source>
        <dbReference type="Proteomes" id="UP001138757"/>
    </source>
</evidence>
<keyword evidence="1" id="KW-0472">Membrane</keyword>
<sequence length="172" mass="19503">MHQPPQNWLATLIPIVIISLVLFLRIRRMNQGRRLHLERLWILPSFYALVVIAIFWSHPPHGMTWLYAFLALLIGLPLGWYRGKLMHISVDPETHELSQRASPAAILLIFALVAVRMIARSYTVSNGGGSPDAIFAVTDVLLAFALGFLSTQRLEMALRARSLLQEARQARR</sequence>
<dbReference type="RefSeq" id="WP_214624269.1">
    <property type="nucleotide sequence ID" value="NZ_JAHGAW010000008.1"/>
</dbReference>
<dbReference type="InterPro" id="IPR058247">
    <property type="entry name" value="DUF1453"/>
</dbReference>
<feature type="transmembrane region" description="Helical" evidence="1">
    <location>
        <begin position="64"/>
        <end position="81"/>
    </location>
</feature>
<dbReference type="Proteomes" id="UP001138757">
    <property type="component" value="Unassembled WGS sequence"/>
</dbReference>
<feature type="transmembrane region" description="Helical" evidence="1">
    <location>
        <begin position="6"/>
        <end position="26"/>
    </location>
</feature>
<proteinExistence type="predicted"/>
<feature type="transmembrane region" description="Helical" evidence="1">
    <location>
        <begin position="133"/>
        <end position="151"/>
    </location>
</feature>
<protein>
    <submittedName>
        <fullName evidence="2">DUF1453 family protein</fullName>
    </submittedName>
</protein>
<reference evidence="2" key="1">
    <citation type="submission" date="2021-05" db="EMBL/GenBank/DDBJ databases">
        <title>Genome of Sphingobium sp. strain.</title>
        <authorList>
            <person name="Fan R."/>
        </authorList>
    </citation>
    <scope>NUCLEOTIDE SEQUENCE</scope>
    <source>
        <strain evidence="2">H33</strain>
    </source>
</reference>
<dbReference type="AlphaFoldDB" id="A0A9X1DDT5"/>
<keyword evidence="1" id="KW-0812">Transmembrane</keyword>
<evidence type="ECO:0000256" key="1">
    <source>
        <dbReference type="SAM" id="Phobius"/>
    </source>
</evidence>
<feature type="transmembrane region" description="Helical" evidence="1">
    <location>
        <begin position="38"/>
        <end position="58"/>
    </location>
</feature>
<feature type="transmembrane region" description="Helical" evidence="1">
    <location>
        <begin position="101"/>
        <end position="121"/>
    </location>
</feature>
<dbReference type="EMBL" id="JAHGAW010000008">
    <property type="protein sequence ID" value="MBT2188029.1"/>
    <property type="molecule type" value="Genomic_DNA"/>
</dbReference>